<feature type="binding site" evidence="1">
    <location>
        <position position="87"/>
    </location>
    <ligand>
        <name>Zn(2+)</name>
        <dbReference type="ChEBI" id="CHEBI:29105"/>
    </ligand>
</feature>
<sequence length="125" mass="14379">MKRRNTPAKNTILNLLKNAGNALSQEMIEAEVKGEMDRVTIYRVLNSFCEDGVTHRILSDEGKYYFALCLDCHDHEHHMHDHFHFRCVGCQKVECLEEQVTVQLPQGYRKESISSWVTGYCAACS</sequence>
<dbReference type="PANTHER" id="PTHR33202:SF7">
    <property type="entry name" value="FERRIC UPTAKE REGULATION PROTEIN"/>
    <property type="match status" value="1"/>
</dbReference>
<name>A0A2S1R1Z1_9FLAO</name>
<keyword evidence="1" id="KW-0862">Zinc</keyword>
<dbReference type="InterPro" id="IPR036390">
    <property type="entry name" value="WH_DNA-bd_sf"/>
</dbReference>
<dbReference type="KEGG" id="falb:HYN59_16755"/>
<dbReference type="PANTHER" id="PTHR33202">
    <property type="entry name" value="ZINC UPTAKE REGULATION PROTEIN"/>
    <property type="match status" value="1"/>
</dbReference>
<evidence type="ECO:0000256" key="1">
    <source>
        <dbReference type="PIRSR" id="PIRSR602481-1"/>
    </source>
</evidence>
<dbReference type="GO" id="GO:0003700">
    <property type="term" value="F:DNA-binding transcription factor activity"/>
    <property type="evidence" value="ECO:0007669"/>
    <property type="project" value="InterPro"/>
</dbReference>
<dbReference type="Pfam" id="PF01475">
    <property type="entry name" value="FUR"/>
    <property type="match status" value="1"/>
</dbReference>
<comment type="cofactor">
    <cofactor evidence="1">
        <name>Zn(2+)</name>
        <dbReference type="ChEBI" id="CHEBI:29105"/>
    </cofactor>
    <text evidence="1">Binds 1 zinc ion per subunit.</text>
</comment>
<dbReference type="OrthoDB" id="594893at2"/>
<feature type="binding site" evidence="1">
    <location>
        <position position="90"/>
    </location>
    <ligand>
        <name>Zn(2+)</name>
        <dbReference type="ChEBI" id="CHEBI:29105"/>
    </ligand>
</feature>
<dbReference type="InterPro" id="IPR036388">
    <property type="entry name" value="WH-like_DNA-bd_sf"/>
</dbReference>
<dbReference type="EMBL" id="CP029186">
    <property type="protein sequence ID" value="AWH86655.1"/>
    <property type="molecule type" value="Genomic_DNA"/>
</dbReference>
<keyword evidence="2" id="KW-0408">Iron</keyword>
<dbReference type="GO" id="GO:0045892">
    <property type="term" value="P:negative regulation of DNA-templated transcription"/>
    <property type="evidence" value="ECO:0007669"/>
    <property type="project" value="TreeGrafter"/>
</dbReference>
<gene>
    <name evidence="3" type="ORF">HYN59_16755</name>
</gene>
<evidence type="ECO:0000256" key="2">
    <source>
        <dbReference type="PIRSR" id="PIRSR602481-2"/>
    </source>
</evidence>
<organism evidence="3 4">
    <name type="scientific">Flavobacterium album</name>
    <dbReference type="NCBI Taxonomy" id="2175091"/>
    <lineage>
        <taxon>Bacteria</taxon>
        <taxon>Pseudomonadati</taxon>
        <taxon>Bacteroidota</taxon>
        <taxon>Flavobacteriia</taxon>
        <taxon>Flavobacteriales</taxon>
        <taxon>Flavobacteriaceae</taxon>
        <taxon>Flavobacterium</taxon>
    </lineage>
</organism>
<dbReference type="RefSeq" id="WP_108779378.1">
    <property type="nucleotide sequence ID" value="NZ_CP029186.1"/>
</dbReference>
<dbReference type="SUPFAM" id="SSF46785">
    <property type="entry name" value="Winged helix' DNA-binding domain"/>
    <property type="match status" value="1"/>
</dbReference>
<accession>A0A2S1R1Z1</accession>
<reference evidence="3 4" key="1">
    <citation type="submission" date="2018-04" db="EMBL/GenBank/DDBJ databases">
        <title>Genome sequencing of Flavobacterium sp. HYN0059.</title>
        <authorList>
            <person name="Yi H."/>
            <person name="Baek C."/>
        </authorList>
    </citation>
    <scope>NUCLEOTIDE SEQUENCE [LARGE SCALE GENOMIC DNA]</scope>
    <source>
        <strain evidence="3 4">HYN0059</strain>
    </source>
</reference>
<dbReference type="GO" id="GO:0000976">
    <property type="term" value="F:transcription cis-regulatory region binding"/>
    <property type="evidence" value="ECO:0007669"/>
    <property type="project" value="TreeGrafter"/>
</dbReference>
<comment type="cofactor">
    <cofactor evidence="2">
        <name>Mn(2+)</name>
        <dbReference type="ChEBI" id="CHEBI:29035"/>
    </cofactor>
    <cofactor evidence="2">
        <name>Fe(2+)</name>
        <dbReference type="ChEBI" id="CHEBI:29033"/>
    </cofactor>
    <text evidence="2">Binds 1 Mn(2+) or Fe(2+) ion per subunit.</text>
</comment>
<dbReference type="GO" id="GO:0008270">
    <property type="term" value="F:zinc ion binding"/>
    <property type="evidence" value="ECO:0007669"/>
    <property type="project" value="TreeGrafter"/>
</dbReference>
<dbReference type="Proteomes" id="UP000244929">
    <property type="component" value="Chromosome"/>
</dbReference>
<feature type="binding site" evidence="1">
    <location>
        <position position="121"/>
    </location>
    <ligand>
        <name>Zn(2+)</name>
        <dbReference type="ChEBI" id="CHEBI:29105"/>
    </ligand>
</feature>
<evidence type="ECO:0000313" key="4">
    <source>
        <dbReference type="Proteomes" id="UP000244929"/>
    </source>
</evidence>
<evidence type="ECO:0000313" key="3">
    <source>
        <dbReference type="EMBL" id="AWH86655.1"/>
    </source>
</evidence>
<keyword evidence="4" id="KW-1185">Reference proteome</keyword>
<dbReference type="GO" id="GO:1900376">
    <property type="term" value="P:regulation of secondary metabolite biosynthetic process"/>
    <property type="evidence" value="ECO:0007669"/>
    <property type="project" value="TreeGrafter"/>
</dbReference>
<keyword evidence="1" id="KW-0479">Metal-binding</keyword>
<dbReference type="AlphaFoldDB" id="A0A2S1R1Z1"/>
<protein>
    <submittedName>
        <fullName evidence="3">Transcriptional regulator</fullName>
    </submittedName>
</protein>
<proteinExistence type="predicted"/>
<feature type="binding site" evidence="1">
    <location>
        <position position="124"/>
    </location>
    <ligand>
        <name>Zn(2+)</name>
        <dbReference type="ChEBI" id="CHEBI:29105"/>
    </ligand>
</feature>
<dbReference type="Gene3D" id="1.10.10.10">
    <property type="entry name" value="Winged helix-like DNA-binding domain superfamily/Winged helix DNA-binding domain"/>
    <property type="match status" value="1"/>
</dbReference>
<feature type="binding site" evidence="2">
    <location>
        <position position="77"/>
    </location>
    <ligand>
        <name>Fe cation</name>
        <dbReference type="ChEBI" id="CHEBI:24875"/>
    </ligand>
</feature>
<dbReference type="InterPro" id="IPR002481">
    <property type="entry name" value="FUR"/>
</dbReference>